<protein>
    <recommendedName>
        <fullName evidence="3">SAP domain-containing protein</fullName>
    </recommendedName>
</protein>
<accession>A0AAD7IGI9</accession>
<reference evidence="4" key="1">
    <citation type="submission" date="2023-03" db="EMBL/GenBank/DDBJ databases">
        <title>Massive genome expansion in bonnet fungi (Mycena s.s.) driven by repeated elements and novel gene families across ecological guilds.</title>
        <authorList>
            <consortium name="Lawrence Berkeley National Laboratory"/>
            <person name="Harder C.B."/>
            <person name="Miyauchi S."/>
            <person name="Viragh M."/>
            <person name="Kuo A."/>
            <person name="Thoen E."/>
            <person name="Andreopoulos B."/>
            <person name="Lu D."/>
            <person name="Skrede I."/>
            <person name="Drula E."/>
            <person name="Henrissat B."/>
            <person name="Morin E."/>
            <person name="Kohler A."/>
            <person name="Barry K."/>
            <person name="LaButti K."/>
            <person name="Morin E."/>
            <person name="Salamov A."/>
            <person name="Lipzen A."/>
            <person name="Mereny Z."/>
            <person name="Hegedus B."/>
            <person name="Baldrian P."/>
            <person name="Stursova M."/>
            <person name="Weitz H."/>
            <person name="Taylor A."/>
            <person name="Grigoriev I.V."/>
            <person name="Nagy L.G."/>
            <person name="Martin F."/>
            <person name="Kauserud H."/>
        </authorList>
    </citation>
    <scope>NUCLEOTIDE SEQUENCE</scope>
    <source>
        <strain evidence="4">CBHHK188m</strain>
    </source>
</reference>
<dbReference type="PROSITE" id="PS50800">
    <property type="entry name" value="SAP"/>
    <property type="match status" value="1"/>
</dbReference>
<gene>
    <name evidence="4" type="ORF">DFH07DRAFT_838087</name>
</gene>
<feature type="transmembrane region" description="Helical" evidence="2">
    <location>
        <begin position="44"/>
        <end position="71"/>
    </location>
</feature>
<dbReference type="AlphaFoldDB" id="A0AAD7IGI9"/>
<dbReference type="InterPro" id="IPR003034">
    <property type="entry name" value="SAP_dom"/>
</dbReference>
<keyword evidence="2" id="KW-1133">Transmembrane helix</keyword>
<sequence>MFSVISADRTVEPSELIRGLQVRLLQARGDRRCNRGRRRRHPQAAVVVSAALVIIPLVLLPLCELCVLVVVSACRHWSVMPKDTSNNNPELPFPGEYGPNGFAIQYICLGSLTNSELSEHCKTFKLAHSGNKTTLTSRLTEFSKDKSLWESLIPGATNAHKGTRKSEKKTKPKGSSLRRETLFNGAAGVRVLNAPVTERSKDLRTPEEKAAILPWNKAQRRF</sequence>
<feature type="domain" description="SAP" evidence="3">
    <location>
        <begin position="109"/>
        <end position="143"/>
    </location>
</feature>
<feature type="compositionally biased region" description="Basic residues" evidence="1">
    <location>
        <begin position="161"/>
        <end position="172"/>
    </location>
</feature>
<proteinExistence type="predicted"/>
<dbReference type="EMBL" id="JARJLG010000123">
    <property type="protein sequence ID" value="KAJ7741434.1"/>
    <property type="molecule type" value="Genomic_DNA"/>
</dbReference>
<dbReference type="Pfam" id="PF02037">
    <property type="entry name" value="SAP"/>
    <property type="match status" value="1"/>
</dbReference>
<keyword evidence="5" id="KW-1185">Reference proteome</keyword>
<evidence type="ECO:0000259" key="3">
    <source>
        <dbReference type="PROSITE" id="PS50800"/>
    </source>
</evidence>
<evidence type="ECO:0000313" key="5">
    <source>
        <dbReference type="Proteomes" id="UP001215280"/>
    </source>
</evidence>
<dbReference type="Proteomes" id="UP001215280">
    <property type="component" value="Unassembled WGS sequence"/>
</dbReference>
<organism evidence="4 5">
    <name type="scientific">Mycena maculata</name>
    <dbReference type="NCBI Taxonomy" id="230809"/>
    <lineage>
        <taxon>Eukaryota</taxon>
        <taxon>Fungi</taxon>
        <taxon>Dikarya</taxon>
        <taxon>Basidiomycota</taxon>
        <taxon>Agaricomycotina</taxon>
        <taxon>Agaricomycetes</taxon>
        <taxon>Agaricomycetidae</taxon>
        <taxon>Agaricales</taxon>
        <taxon>Marasmiineae</taxon>
        <taxon>Mycenaceae</taxon>
        <taxon>Mycena</taxon>
    </lineage>
</organism>
<name>A0AAD7IGI9_9AGAR</name>
<dbReference type="InterPro" id="IPR036361">
    <property type="entry name" value="SAP_dom_sf"/>
</dbReference>
<evidence type="ECO:0000313" key="4">
    <source>
        <dbReference type="EMBL" id="KAJ7741434.1"/>
    </source>
</evidence>
<keyword evidence="2" id="KW-0812">Transmembrane</keyword>
<keyword evidence="2" id="KW-0472">Membrane</keyword>
<evidence type="ECO:0000256" key="2">
    <source>
        <dbReference type="SAM" id="Phobius"/>
    </source>
</evidence>
<dbReference type="Gene3D" id="1.10.720.30">
    <property type="entry name" value="SAP domain"/>
    <property type="match status" value="1"/>
</dbReference>
<feature type="region of interest" description="Disordered" evidence="1">
    <location>
        <begin position="157"/>
        <end position="177"/>
    </location>
</feature>
<evidence type="ECO:0000256" key="1">
    <source>
        <dbReference type="SAM" id="MobiDB-lite"/>
    </source>
</evidence>
<comment type="caution">
    <text evidence="4">The sequence shown here is derived from an EMBL/GenBank/DDBJ whole genome shotgun (WGS) entry which is preliminary data.</text>
</comment>